<organism evidence="2 3">
    <name type="scientific">Monosiga brevicollis</name>
    <name type="common">Choanoflagellate</name>
    <dbReference type="NCBI Taxonomy" id="81824"/>
    <lineage>
        <taxon>Eukaryota</taxon>
        <taxon>Choanoflagellata</taxon>
        <taxon>Craspedida</taxon>
        <taxon>Salpingoecidae</taxon>
        <taxon>Monosiga</taxon>
    </lineage>
</organism>
<proteinExistence type="predicted"/>
<evidence type="ECO:0000313" key="2">
    <source>
        <dbReference type="EMBL" id="EDQ86121.1"/>
    </source>
</evidence>
<name>A9V8P4_MONBE</name>
<dbReference type="InParanoid" id="A9V8P4"/>
<protein>
    <submittedName>
        <fullName evidence="2">Uncharacterized protein</fullName>
    </submittedName>
</protein>
<reference evidence="2 3" key="1">
    <citation type="journal article" date="2008" name="Nature">
        <title>The genome of the choanoflagellate Monosiga brevicollis and the origin of metazoans.</title>
        <authorList>
            <consortium name="JGI Sequencing"/>
            <person name="King N."/>
            <person name="Westbrook M.J."/>
            <person name="Young S.L."/>
            <person name="Kuo A."/>
            <person name="Abedin M."/>
            <person name="Chapman J."/>
            <person name="Fairclough S."/>
            <person name="Hellsten U."/>
            <person name="Isogai Y."/>
            <person name="Letunic I."/>
            <person name="Marr M."/>
            <person name="Pincus D."/>
            <person name="Putnam N."/>
            <person name="Rokas A."/>
            <person name="Wright K.J."/>
            <person name="Zuzow R."/>
            <person name="Dirks W."/>
            <person name="Good M."/>
            <person name="Goodstein D."/>
            <person name="Lemons D."/>
            <person name="Li W."/>
            <person name="Lyons J.B."/>
            <person name="Morris A."/>
            <person name="Nichols S."/>
            <person name="Richter D.J."/>
            <person name="Salamov A."/>
            <person name="Bork P."/>
            <person name="Lim W.A."/>
            <person name="Manning G."/>
            <person name="Miller W.T."/>
            <person name="McGinnis W."/>
            <person name="Shapiro H."/>
            <person name="Tjian R."/>
            <person name="Grigoriev I.V."/>
            <person name="Rokhsar D."/>
        </authorList>
    </citation>
    <scope>NUCLEOTIDE SEQUENCE [LARGE SCALE GENOMIC DNA]</scope>
    <source>
        <strain evidence="3">MX1 / ATCC 50154</strain>
    </source>
</reference>
<sequence>MLSSARLGSALLCSAMLSSALLYLALLSSARLGYALVSILVVRGARSRSAIDSRDITEALRRRKLSRNEKRDRNKTVIVPNAAEGPRTTAADGNSKRPAGSHGLDAVAEDATPDNAALADVLRESEMRREITKLQKQHIIELQVRPTVAHPAPDRTVGRALALALFLLVGVGCSPLRNRTIPSSLQSEMKTLREENKFLMGRIGTQRMATHPILFPPHAPAQQSAQIKTCAPSPPLDHAASAEQEMSAGNLEIVMLRQDLEEAQNSHEGHQAVHSTLTDHIHSIEAERDDALDKLQKVLHLVDALAERPGLTLPNEALSAAMSHTDLTDRVDALHRLDQRIRQQERMVADQLAQGDRQVDLYLQEQAASRRTSWIDPADIPANHSPLPGSPTTHHIPEDHVFATGGLNDALLQLEDMQSRLRPRLRTLLKSSNQLVIRSSAASNTSSAATSLNASLNASNISRDGSFNSSFNRSLNSSMTSPIRAGGYYDSRPSTASRARGTSTRRFVAGPLS</sequence>
<evidence type="ECO:0000313" key="3">
    <source>
        <dbReference type="Proteomes" id="UP000001357"/>
    </source>
</evidence>
<accession>A9V8P4</accession>
<dbReference type="GeneID" id="5894357"/>
<feature type="region of interest" description="Disordered" evidence="1">
    <location>
        <begin position="67"/>
        <end position="106"/>
    </location>
</feature>
<dbReference type="AlphaFoldDB" id="A9V8P4"/>
<keyword evidence="3" id="KW-1185">Reference proteome</keyword>
<dbReference type="RefSeq" id="XP_001749046.1">
    <property type="nucleotide sequence ID" value="XM_001748994.1"/>
</dbReference>
<feature type="region of interest" description="Disordered" evidence="1">
    <location>
        <begin position="470"/>
        <end position="513"/>
    </location>
</feature>
<dbReference type="EMBL" id="CH991568">
    <property type="protein sequence ID" value="EDQ86121.1"/>
    <property type="molecule type" value="Genomic_DNA"/>
</dbReference>
<feature type="compositionally biased region" description="Low complexity" evidence="1">
    <location>
        <begin position="491"/>
        <end position="506"/>
    </location>
</feature>
<gene>
    <name evidence="2" type="ORF">MONBRDRAFT_38553</name>
</gene>
<dbReference type="KEGG" id="mbr:MONBRDRAFT_38553"/>
<dbReference type="Proteomes" id="UP000001357">
    <property type="component" value="Unassembled WGS sequence"/>
</dbReference>
<evidence type="ECO:0000256" key="1">
    <source>
        <dbReference type="SAM" id="MobiDB-lite"/>
    </source>
</evidence>